<sequence length="361" mass="38673">MAETRRMSPMALSMRKRSLLVWGIVLIVVWAAITIPVTLVYSNDLLERVAMVIALQIFIGLLALLGVIFLIVGISGEIRSKSFNRRDWALADALHESLGELWHEPSDLAYRIAEGDATISNARLVEIERHFDSQTEGAINGTMSHQLRMFGTSFSTSYGSARATGPRTASMSSSSAGVFSGSIRGLSQVNLNVSTTTRNNLMGDALFAVFEAAGPAGQRDTYRVISMSQPGVVGWLRELIAFAANQVGGPRTHAGGTVLSWSDNLTNRFAPGDISYVTDRLKALQSRPAEERETVTVFGSASGRNAVIATALSIGGTQQLSMMPARFPELFGRALAIGVANGEQRLAGRPAVQQSITDGAA</sequence>
<gene>
    <name evidence="2" type="ORF">BKA15_001626</name>
</gene>
<feature type="transmembrane region" description="Helical" evidence="1">
    <location>
        <begin position="53"/>
        <end position="76"/>
    </location>
</feature>
<evidence type="ECO:0000313" key="2">
    <source>
        <dbReference type="EMBL" id="NYE70297.1"/>
    </source>
</evidence>
<keyword evidence="1" id="KW-0472">Membrane</keyword>
<keyword evidence="1" id="KW-1133">Transmembrane helix</keyword>
<evidence type="ECO:0000313" key="3">
    <source>
        <dbReference type="Proteomes" id="UP000569914"/>
    </source>
</evidence>
<reference evidence="2 3" key="1">
    <citation type="submission" date="2020-07" db="EMBL/GenBank/DDBJ databases">
        <title>Sequencing the genomes of 1000 actinobacteria strains.</title>
        <authorList>
            <person name="Klenk H.-P."/>
        </authorList>
    </citation>
    <scope>NUCLEOTIDE SEQUENCE [LARGE SCALE GENOMIC DNA]</scope>
    <source>
        <strain evidence="2 3">DSM 22083</strain>
    </source>
</reference>
<dbReference type="EMBL" id="JACCBU010000001">
    <property type="protein sequence ID" value="NYE70297.1"/>
    <property type="molecule type" value="Genomic_DNA"/>
</dbReference>
<dbReference type="Proteomes" id="UP000569914">
    <property type="component" value="Unassembled WGS sequence"/>
</dbReference>
<name>A0A7Y9I4U2_9ACTN</name>
<keyword evidence="1" id="KW-0812">Transmembrane</keyword>
<feature type="transmembrane region" description="Helical" evidence="1">
    <location>
        <begin position="20"/>
        <end position="41"/>
    </location>
</feature>
<evidence type="ECO:0000256" key="1">
    <source>
        <dbReference type="SAM" id="Phobius"/>
    </source>
</evidence>
<comment type="caution">
    <text evidence="2">The sequence shown here is derived from an EMBL/GenBank/DDBJ whole genome shotgun (WGS) entry which is preliminary data.</text>
</comment>
<keyword evidence="3" id="KW-1185">Reference proteome</keyword>
<proteinExistence type="predicted"/>
<organism evidence="2 3">
    <name type="scientific">Microlunatus parietis</name>
    <dbReference type="NCBI Taxonomy" id="682979"/>
    <lineage>
        <taxon>Bacteria</taxon>
        <taxon>Bacillati</taxon>
        <taxon>Actinomycetota</taxon>
        <taxon>Actinomycetes</taxon>
        <taxon>Propionibacteriales</taxon>
        <taxon>Propionibacteriaceae</taxon>
        <taxon>Microlunatus</taxon>
    </lineage>
</organism>
<protein>
    <submittedName>
        <fullName evidence="2">Uncharacterized protein</fullName>
    </submittedName>
</protein>
<accession>A0A7Y9I4U2</accession>
<dbReference type="RefSeq" id="WP_179749643.1">
    <property type="nucleotide sequence ID" value="NZ_JACCBU010000001.1"/>
</dbReference>
<dbReference type="AlphaFoldDB" id="A0A7Y9I4U2"/>